<feature type="domain" description="MucBP" evidence="5">
    <location>
        <begin position="828"/>
        <end position="889"/>
    </location>
</feature>
<dbReference type="InterPro" id="IPR050836">
    <property type="entry name" value="SDS22/Internalin_LRR"/>
</dbReference>
<dbReference type="InterPro" id="IPR009459">
    <property type="entry name" value="MucBP_dom"/>
</dbReference>
<gene>
    <name evidence="6" type="ORF">ACFP3T_09770</name>
</gene>
<feature type="domain" description="MucBP" evidence="5">
    <location>
        <begin position="973"/>
        <end position="1035"/>
    </location>
</feature>
<dbReference type="EMBL" id="JBHSSD010000041">
    <property type="protein sequence ID" value="MFC6164955.1"/>
    <property type="molecule type" value="Genomic_DNA"/>
</dbReference>
<name>A0ABW1R5S1_9LACO</name>
<dbReference type="InterPro" id="IPR001611">
    <property type="entry name" value="Leu-rich_rpt"/>
</dbReference>
<protein>
    <submittedName>
        <fullName evidence="6">MucBP domain-containing protein</fullName>
    </submittedName>
</protein>
<feature type="domain" description="MucBP" evidence="5">
    <location>
        <begin position="493"/>
        <end position="555"/>
    </location>
</feature>
<evidence type="ECO:0000256" key="1">
    <source>
        <dbReference type="ARBA" id="ARBA00022614"/>
    </source>
</evidence>
<feature type="domain" description="MucBP" evidence="5">
    <location>
        <begin position="762"/>
        <end position="823"/>
    </location>
</feature>
<dbReference type="Gene3D" id="3.10.20.320">
    <property type="entry name" value="Putative peptidoglycan bound protein (lpxtg motif)"/>
    <property type="match status" value="8"/>
</dbReference>
<dbReference type="Gene3D" id="3.80.10.10">
    <property type="entry name" value="Ribonuclease Inhibitor"/>
    <property type="match status" value="1"/>
</dbReference>
<feature type="compositionally biased region" description="Low complexity" evidence="4">
    <location>
        <begin position="93"/>
        <end position="137"/>
    </location>
</feature>
<feature type="domain" description="MucBP" evidence="5">
    <location>
        <begin position="895"/>
        <end position="957"/>
    </location>
</feature>
<keyword evidence="7" id="KW-1185">Reference proteome</keyword>
<dbReference type="Proteomes" id="UP001596253">
    <property type="component" value="Unassembled WGS sequence"/>
</dbReference>
<dbReference type="RefSeq" id="WP_171001035.1">
    <property type="nucleotide sequence ID" value="NZ_BJDK01000009.1"/>
</dbReference>
<dbReference type="PROSITE" id="PS51450">
    <property type="entry name" value="LRR"/>
    <property type="match status" value="1"/>
</dbReference>
<feature type="compositionally biased region" description="Polar residues" evidence="4">
    <location>
        <begin position="42"/>
        <end position="55"/>
    </location>
</feature>
<dbReference type="InterPro" id="IPR022263">
    <property type="entry name" value="KxYKxGKxW"/>
</dbReference>
<feature type="domain" description="MucBP" evidence="5">
    <location>
        <begin position="560"/>
        <end position="621"/>
    </location>
</feature>
<organism evidence="6 7">
    <name type="scientific">Lactiplantibacillus dongliensis</name>
    <dbReference type="NCBI Taxonomy" id="2559919"/>
    <lineage>
        <taxon>Bacteria</taxon>
        <taxon>Bacillati</taxon>
        <taxon>Bacillota</taxon>
        <taxon>Bacilli</taxon>
        <taxon>Lactobacillales</taxon>
        <taxon>Lactobacillaceae</taxon>
        <taxon>Lactiplantibacillus</taxon>
    </lineage>
</organism>
<feature type="domain" description="MucBP" evidence="5">
    <location>
        <begin position="694"/>
        <end position="756"/>
    </location>
</feature>
<sequence>MSNIKQHFKMYKKGKKWLVAGIATSFLVLGAGNDLVGHADTETSTPATNDSSAEQVTATPAATKTVPLKEKSTTAATSSVDQPASTSTPTVETQSTAGSDASSATSETNAQSDTSATSAVSSDTASEANSNQSQSSAHPTETEQSDSSEVGSAQPAADQSTASTVTSAAADPESVKQDDSANNSATTNNINQIKAVTPMRMRALAQPVTKAAAETIDQWMPNKTLQTAILNALNNGEYGKTWASVADIQQSDLALLTRLDMQAYSFYIDGKSSFSLAGLQYATNLTYLDLLNNLNTTVPFRGDITDISPLAALKNLTYLQLVGQRVSDVTPLANLTKLVDLNLSNNEIDDFSSLNAAQYTKYFYYGKQVVEKPAAYIPVTGKYTLVSPVKPPKGVTFHLDAPVNGLAVYIIPENQPNPTLKLYYNGGEATLTGDQLSFQVMKNQIMPGPASLPGYTVIQNPYTYYMMAVFLDESGNNVAQLFIPYIVANYAKDVTVNYVDEQGNALAPSETLSGLIGENYTATAKTFTGYQLGDQPTIITGAFSDVEQTVNFVYKMAYSTVTVHYQNASGQTIKPDATVTGQIGTDFAIDHPSILGYTYASTQGEATGTYGDQPTEVTFIYNAAYSVITVHYQNAAGDTIQASTTVTGQIGTDYAIDYPTILGYTYDSTQGNATGTYWETPTTIVFIYKEAYSTVTAHYVDLQGRSIRADEVLTGQVGTDFNVNYPEILGYTYQTTQGATTGTYGETPLTVTFVYQAAYSSVLVHYQTTDGQPIQPDATITGQIGTDYQLKAPTLLGYKYQSTQGNANGTYGDTPAEVTFIYTVAKSTVTVHYQDAAGKSLQADTVLTGQVGSSYQVTAPTLSGYRYQSTQGNATGTYGETPIEVTFIYDQAHSTVTVHYQDEAGQTLQADTVLTGQVGSTYQLTVPDIDGYTYLATRAQTSGVYGETPIEMTFVYRVNAVTPPVVTPDQVTTVTVHYVTEDGTQLAADKLFTGKPGDAYTTAAATISGYQLIAQPTNASGTLGTDDFDVTYVYEPATDTGVGDQINPGDGDDVDLQQPEPGKPGTKPTAKQPVTSGQPTTEALAARITPTAKAQVGKVKLQPASTGKTPAATPHAAATLPQTDEIKTSPAWGLAILGSLLGLAGLKRRRHN</sequence>
<dbReference type="PANTHER" id="PTHR46652:SF3">
    <property type="entry name" value="LEUCINE-RICH REPEAT-CONTAINING PROTEIN 9"/>
    <property type="match status" value="1"/>
</dbReference>
<feature type="compositionally biased region" description="Low complexity" evidence="4">
    <location>
        <begin position="156"/>
        <end position="170"/>
    </location>
</feature>
<feature type="region of interest" description="Disordered" evidence="4">
    <location>
        <begin position="1039"/>
        <end position="1080"/>
    </location>
</feature>
<accession>A0ABW1R5S1</accession>
<evidence type="ECO:0000256" key="3">
    <source>
        <dbReference type="ARBA" id="ARBA00022737"/>
    </source>
</evidence>
<feature type="compositionally biased region" description="Polar residues" evidence="4">
    <location>
        <begin position="73"/>
        <end position="92"/>
    </location>
</feature>
<keyword evidence="1" id="KW-0433">Leucine-rich repeat</keyword>
<evidence type="ECO:0000256" key="4">
    <source>
        <dbReference type="SAM" id="MobiDB-lite"/>
    </source>
</evidence>
<keyword evidence="3" id="KW-0677">Repeat</keyword>
<dbReference type="NCBIfam" id="TIGR03715">
    <property type="entry name" value="KxYKxGKxW"/>
    <property type="match status" value="1"/>
</dbReference>
<feature type="domain" description="MucBP" evidence="5">
    <location>
        <begin position="628"/>
        <end position="689"/>
    </location>
</feature>
<keyword evidence="2" id="KW-0732">Signal</keyword>
<feature type="compositionally biased region" description="Low complexity" evidence="4">
    <location>
        <begin position="180"/>
        <end position="189"/>
    </location>
</feature>
<reference evidence="7" key="1">
    <citation type="journal article" date="2019" name="Int. J. Syst. Evol. Microbiol.">
        <title>The Global Catalogue of Microorganisms (GCM) 10K type strain sequencing project: providing services to taxonomists for standard genome sequencing and annotation.</title>
        <authorList>
            <consortium name="The Broad Institute Genomics Platform"/>
            <consortium name="The Broad Institute Genome Sequencing Center for Infectious Disease"/>
            <person name="Wu L."/>
            <person name="Ma J."/>
        </authorList>
    </citation>
    <scope>NUCLEOTIDE SEQUENCE [LARGE SCALE GENOMIC DNA]</scope>
    <source>
        <strain evidence="7">CCM 8932</strain>
    </source>
</reference>
<comment type="caution">
    <text evidence="6">The sequence shown here is derived from an EMBL/GenBank/DDBJ whole genome shotgun (WGS) entry which is preliminary data.</text>
</comment>
<dbReference type="PANTHER" id="PTHR46652">
    <property type="entry name" value="LEUCINE-RICH REPEAT AND IQ DOMAIN-CONTAINING PROTEIN 1-RELATED"/>
    <property type="match status" value="1"/>
</dbReference>
<feature type="compositionally biased region" description="Low complexity" evidence="4">
    <location>
        <begin position="56"/>
        <end position="66"/>
    </location>
</feature>
<dbReference type="Pfam" id="PF19258">
    <property type="entry name" value="KxYKxGKxW_sig"/>
    <property type="match status" value="1"/>
</dbReference>
<dbReference type="InterPro" id="IPR032675">
    <property type="entry name" value="LRR_dom_sf"/>
</dbReference>
<feature type="region of interest" description="Disordered" evidence="4">
    <location>
        <begin position="40"/>
        <end position="193"/>
    </location>
</feature>
<evidence type="ECO:0000313" key="7">
    <source>
        <dbReference type="Proteomes" id="UP001596253"/>
    </source>
</evidence>
<dbReference type="Pfam" id="PF06458">
    <property type="entry name" value="MucBP"/>
    <property type="match status" value="8"/>
</dbReference>
<dbReference type="SUPFAM" id="SSF52058">
    <property type="entry name" value="L domain-like"/>
    <property type="match status" value="1"/>
</dbReference>
<proteinExistence type="predicted"/>
<evidence type="ECO:0000259" key="5">
    <source>
        <dbReference type="Pfam" id="PF06458"/>
    </source>
</evidence>
<evidence type="ECO:0000313" key="6">
    <source>
        <dbReference type="EMBL" id="MFC6164955.1"/>
    </source>
</evidence>
<evidence type="ECO:0000256" key="2">
    <source>
        <dbReference type="ARBA" id="ARBA00022729"/>
    </source>
</evidence>